<dbReference type="AlphaFoldDB" id="A0A9D2RHK0"/>
<dbReference type="InterPro" id="IPR011006">
    <property type="entry name" value="CheY-like_superfamily"/>
</dbReference>
<dbReference type="Gene3D" id="1.10.10.60">
    <property type="entry name" value="Homeodomain-like"/>
    <property type="match status" value="1"/>
</dbReference>
<sequence>MPARRFDVCVLAITYANLSLMRRRLAAAQSVFRTPIFAMVGDFRAAALQDLLRLGVCDFLTAPLDLEVLRVRTHMLKRHALATASEHQVTEPLLQGYATLDSMALGTDHQAIENHLCATILHQDGATLGAYAAAVATHFASSKASFQSLKATVIGRFEQAYIRAALAHSQGNITMAARAAQKHRRAFWALMQKHNINADTFRSASVPDCTS</sequence>
<name>A0A9D2RHK0_9BURK</name>
<proteinExistence type="predicted"/>
<gene>
    <name evidence="1" type="ORF">H9906_03545</name>
</gene>
<protein>
    <submittedName>
        <fullName evidence="1">Uncharacterized protein</fullName>
    </submittedName>
</protein>
<accession>A0A9D2RHK0</accession>
<comment type="caution">
    <text evidence="1">The sequence shown here is derived from an EMBL/GenBank/DDBJ whole genome shotgun (WGS) entry which is preliminary data.</text>
</comment>
<evidence type="ECO:0000313" key="2">
    <source>
        <dbReference type="Proteomes" id="UP000823889"/>
    </source>
</evidence>
<dbReference type="Proteomes" id="UP000823889">
    <property type="component" value="Unassembled WGS sequence"/>
</dbReference>
<dbReference type="InterPro" id="IPR009057">
    <property type="entry name" value="Homeodomain-like_sf"/>
</dbReference>
<reference evidence="1" key="1">
    <citation type="journal article" date="2021" name="PeerJ">
        <title>Extensive microbial diversity within the chicken gut microbiome revealed by metagenomics and culture.</title>
        <authorList>
            <person name="Gilroy R."/>
            <person name="Ravi A."/>
            <person name="Getino M."/>
            <person name="Pursley I."/>
            <person name="Horton D.L."/>
            <person name="Alikhan N.F."/>
            <person name="Baker D."/>
            <person name="Gharbi K."/>
            <person name="Hall N."/>
            <person name="Watson M."/>
            <person name="Adriaenssens E.M."/>
            <person name="Foster-Nyarko E."/>
            <person name="Jarju S."/>
            <person name="Secka A."/>
            <person name="Antonio M."/>
            <person name="Oren A."/>
            <person name="Chaudhuri R.R."/>
            <person name="La Ragione R."/>
            <person name="Hildebrand F."/>
            <person name="Pallen M.J."/>
        </authorList>
    </citation>
    <scope>NUCLEOTIDE SEQUENCE</scope>
    <source>
        <strain evidence="1">9264</strain>
    </source>
</reference>
<evidence type="ECO:0000313" key="1">
    <source>
        <dbReference type="EMBL" id="HJD44084.1"/>
    </source>
</evidence>
<reference evidence="1" key="2">
    <citation type="submission" date="2021-04" db="EMBL/GenBank/DDBJ databases">
        <authorList>
            <person name="Gilroy R."/>
        </authorList>
    </citation>
    <scope>NUCLEOTIDE SEQUENCE</scope>
    <source>
        <strain evidence="1">9264</strain>
    </source>
</reference>
<organism evidence="1 2">
    <name type="scientific">Candidatus Paenalcaligenes intestinipullorum</name>
    <dbReference type="NCBI Taxonomy" id="2838718"/>
    <lineage>
        <taxon>Bacteria</taxon>
        <taxon>Pseudomonadati</taxon>
        <taxon>Pseudomonadota</taxon>
        <taxon>Betaproteobacteria</taxon>
        <taxon>Burkholderiales</taxon>
        <taxon>Alcaligenaceae</taxon>
        <taxon>Paenalcaligenes</taxon>
    </lineage>
</organism>
<dbReference type="SUPFAM" id="SSF52172">
    <property type="entry name" value="CheY-like"/>
    <property type="match status" value="1"/>
</dbReference>
<dbReference type="SUPFAM" id="SSF46689">
    <property type="entry name" value="Homeodomain-like"/>
    <property type="match status" value="1"/>
</dbReference>
<dbReference type="EMBL" id="DWUQ01000071">
    <property type="protein sequence ID" value="HJD44084.1"/>
    <property type="molecule type" value="Genomic_DNA"/>
</dbReference>